<feature type="region of interest" description="Disordered" evidence="1">
    <location>
        <begin position="1"/>
        <end position="26"/>
    </location>
</feature>
<reference evidence="2 3" key="1">
    <citation type="submission" date="2024-02" db="EMBL/GenBank/DDBJ databases">
        <authorList>
            <person name="Chen Y."/>
            <person name="Shah S."/>
            <person name="Dougan E. K."/>
            <person name="Thang M."/>
            <person name="Chan C."/>
        </authorList>
    </citation>
    <scope>NUCLEOTIDE SEQUENCE [LARGE SCALE GENOMIC DNA]</scope>
</reference>
<dbReference type="EMBL" id="CAXAMM010006302">
    <property type="protein sequence ID" value="CAK9010531.1"/>
    <property type="molecule type" value="Genomic_DNA"/>
</dbReference>
<sequence length="378" mass="42106">MSRFDAAANKAARTAGVTAAPKPKAKVASKAAAVKVAPKSKASAPPPKLTTLEDKKKFVKMWEMKIDDKDCEVQAEANKKAKKDLETALKKLQTDETYLKVKEEIKEMELQGKREAERAALEKNSQKADAKAAAPKVEMRKATEETEEASEELLRELEAQLHSTGKDPKGEFEEKADWLQEAFRCVVEAFESLVDANRRQSLSAVSPEKPKQKPERPGRTGRPAPPTARPTPTGHVPRAPTARHAPRARPKGPSSGDAAKSRGVPKAAATSKAESSNHVDYDEMLYRFMYGERKKPKIMAALRELSEEVLQGFARYLESDTLRKPTRLALEACPAKRRRRRKAPITQEEAQMPKLSRGIVRQHRRLVNGYYIDYSASV</sequence>
<feature type="region of interest" description="Disordered" evidence="1">
    <location>
        <begin position="110"/>
        <end position="152"/>
    </location>
</feature>
<feature type="non-terminal residue" evidence="2">
    <location>
        <position position="378"/>
    </location>
</feature>
<gene>
    <name evidence="2" type="ORF">SCF082_LOCUS10717</name>
</gene>
<accession>A0ABP0J861</accession>
<proteinExistence type="predicted"/>
<evidence type="ECO:0000313" key="2">
    <source>
        <dbReference type="EMBL" id="CAK9010531.1"/>
    </source>
</evidence>
<feature type="compositionally biased region" description="Basic and acidic residues" evidence="1">
    <location>
        <begin position="110"/>
        <end position="130"/>
    </location>
</feature>
<protein>
    <submittedName>
        <fullName evidence="2">Translational activator GCN1</fullName>
    </submittedName>
</protein>
<name>A0ABP0J861_9DINO</name>
<feature type="compositionally biased region" description="Basic and acidic residues" evidence="1">
    <location>
        <begin position="208"/>
        <end position="218"/>
    </location>
</feature>
<organism evidence="2 3">
    <name type="scientific">Durusdinium trenchii</name>
    <dbReference type="NCBI Taxonomy" id="1381693"/>
    <lineage>
        <taxon>Eukaryota</taxon>
        <taxon>Sar</taxon>
        <taxon>Alveolata</taxon>
        <taxon>Dinophyceae</taxon>
        <taxon>Suessiales</taxon>
        <taxon>Symbiodiniaceae</taxon>
        <taxon>Durusdinium</taxon>
    </lineage>
</organism>
<keyword evidence="3" id="KW-1185">Reference proteome</keyword>
<dbReference type="Proteomes" id="UP001642464">
    <property type="component" value="Unassembled WGS sequence"/>
</dbReference>
<feature type="region of interest" description="Disordered" evidence="1">
    <location>
        <begin position="196"/>
        <end position="276"/>
    </location>
</feature>
<evidence type="ECO:0000313" key="3">
    <source>
        <dbReference type="Proteomes" id="UP001642464"/>
    </source>
</evidence>
<feature type="compositionally biased region" description="Low complexity" evidence="1">
    <location>
        <begin position="230"/>
        <end position="243"/>
    </location>
</feature>
<comment type="caution">
    <text evidence="2">The sequence shown here is derived from an EMBL/GenBank/DDBJ whole genome shotgun (WGS) entry which is preliminary data.</text>
</comment>
<evidence type="ECO:0000256" key="1">
    <source>
        <dbReference type="SAM" id="MobiDB-lite"/>
    </source>
</evidence>